<proteinExistence type="predicted"/>
<name>A0A8J7SK06_9BACT</name>
<keyword evidence="2" id="KW-1185">Reference proteome</keyword>
<comment type="caution">
    <text evidence="1">The sequence shown here is derived from an EMBL/GenBank/DDBJ whole genome shotgun (WGS) entry which is preliminary data.</text>
</comment>
<dbReference type="Proteomes" id="UP000624703">
    <property type="component" value="Unassembled WGS sequence"/>
</dbReference>
<accession>A0A8J7SK06</accession>
<protein>
    <submittedName>
        <fullName evidence="1">Uncharacterized protein</fullName>
    </submittedName>
</protein>
<dbReference type="AlphaFoldDB" id="A0A8J7SK06"/>
<organism evidence="1 2">
    <name type="scientific">Persicirhabdus sediminis</name>
    <dbReference type="NCBI Taxonomy" id="454144"/>
    <lineage>
        <taxon>Bacteria</taxon>
        <taxon>Pseudomonadati</taxon>
        <taxon>Verrucomicrobiota</taxon>
        <taxon>Verrucomicrobiia</taxon>
        <taxon>Verrucomicrobiales</taxon>
        <taxon>Verrucomicrobiaceae</taxon>
        <taxon>Persicirhabdus</taxon>
    </lineage>
</organism>
<reference evidence="1" key="1">
    <citation type="submission" date="2021-01" db="EMBL/GenBank/DDBJ databases">
        <title>Modified the classification status of verrucomicrobia.</title>
        <authorList>
            <person name="Feng X."/>
        </authorList>
    </citation>
    <scope>NUCLEOTIDE SEQUENCE</scope>
    <source>
        <strain evidence="1">_KCTC 22039</strain>
    </source>
</reference>
<evidence type="ECO:0000313" key="1">
    <source>
        <dbReference type="EMBL" id="MBK1791699.1"/>
    </source>
</evidence>
<sequence length="249" mass="28940">MKIYIISAIVTISSFISLQAEDFNAVIHRSLLAMPVDFESHYEISNHPEVQGMLDRGEVDVAETRGSINRYGVLKKIGNTYSVDLYHSKLMEKPISSLCYDGINYYIKRYDRSSLIKTKDREKVESTYGFMLKQSPYFLMKRYQTEGRYDINKKSETRYHLISKDQNLADYYFDLSTEKVMIGNLGLFKVFDYKGYWDRANTKLNCSGSKRYVIHSVNILDGENKPLKINTKGMKKLYDIESKISVDLL</sequence>
<dbReference type="RefSeq" id="WP_200311718.1">
    <property type="nucleotide sequence ID" value="NZ_JAENIM010000041.1"/>
</dbReference>
<dbReference type="EMBL" id="JAENIM010000041">
    <property type="protein sequence ID" value="MBK1791699.1"/>
    <property type="molecule type" value="Genomic_DNA"/>
</dbReference>
<gene>
    <name evidence="1" type="ORF">JIN82_11100</name>
</gene>
<evidence type="ECO:0000313" key="2">
    <source>
        <dbReference type="Proteomes" id="UP000624703"/>
    </source>
</evidence>